<sequence length="86" mass="9121">MADAGEGGARKAAVVVVVVGAGRHYQGRQLAPSSVTFKPHFPYKCYSSLPHPEPCPATTSFHTNLAYSSQEPLPLLPSLSFLAPRG</sequence>
<gene>
    <name evidence="1" type="ORF">E2C01_027409</name>
</gene>
<reference evidence="1 2" key="1">
    <citation type="submission" date="2019-05" db="EMBL/GenBank/DDBJ databases">
        <title>Another draft genome of Portunus trituberculatus and its Hox gene families provides insights of decapod evolution.</title>
        <authorList>
            <person name="Jeong J.-H."/>
            <person name="Song I."/>
            <person name="Kim S."/>
            <person name="Choi T."/>
            <person name="Kim D."/>
            <person name="Ryu S."/>
            <person name="Kim W."/>
        </authorList>
    </citation>
    <scope>NUCLEOTIDE SEQUENCE [LARGE SCALE GENOMIC DNA]</scope>
    <source>
        <tissue evidence="1">Muscle</tissue>
    </source>
</reference>
<accession>A0A5B7ELH0</accession>
<keyword evidence="2" id="KW-1185">Reference proteome</keyword>
<protein>
    <submittedName>
        <fullName evidence="1">Uncharacterized protein</fullName>
    </submittedName>
</protein>
<dbReference type="Proteomes" id="UP000324222">
    <property type="component" value="Unassembled WGS sequence"/>
</dbReference>
<dbReference type="EMBL" id="VSRR010002968">
    <property type="protein sequence ID" value="MPC34036.1"/>
    <property type="molecule type" value="Genomic_DNA"/>
</dbReference>
<name>A0A5B7ELH0_PORTR</name>
<organism evidence="1 2">
    <name type="scientific">Portunus trituberculatus</name>
    <name type="common">Swimming crab</name>
    <name type="synonym">Neptunus trituberculatus</name>
    <dbReference type="NCBI Taxonomy" id="210409"/>
    <lineage>
        <taxon>Eukaryota</taxon>
        <taxon>Metazoa</taxon>
        <taxon>Ecdysozoa</taxon>
        <taxon>Arthropoda</taxon>
        <taxon>Crustacea</taxon>
        <taxon>Multicrustacea</taxon>
        <taxon>Malacostraca</taxon>
        <taxon>Eumalacostraca</taxon>
        <taxon>Eucarida</taxon>
        <taxon>Decapoda</taxon>
        <taxon>Pleocyemata</taxon>
        <taxon>Brachyura</taxon>
        <taxon>Eubrachyura</taxon>
        <taxon>Portunoidea</taxon>
        <taxon>Portunidae</taxon>
        <taxon>Portuninae</taxon>
        <taxon>Portunus</taxon>
    </lineage>
</organism>
<evidence type="ECO:0000313" key="1">
    <source>
        <dbReference type="EMBL" id="MPC34036.1"/>
    </source>
</evidence>
<proteinExistence type="predicted"/>
<dbReference type="AlphaFoldDB" id="A0A5B7ELH0"/>
<comment type="caution">
    <text evidence="1">The sequence shown here is derived from an EMBL/GenBank/DDBJ whole genome shotgun (WGS) entry which is preliminary data.</text>
</comment>
<evidence type="ECO:0000313" key="2">
    <source>
        <dbReference type="Proteomes" id="UP000324222"/>
    </source>
</evidence>